<organism evidence="1 2">
    <name type="scientific">Collybiopsis luxurians FD-317 M1</name>
    <dbReference type="NCBI Taxonomy" id="944289"/>
    <lineage>
        <taxon>Eukaryota</taxon>
        <taxon>Fungi</taxon>
        <taxon>Dikarya</taxon>
        <taxon>Basidiomycota</taxon>
        <taxon>Agaricomycotina</taxon>
        <taxon>Agaricomycetes</taxon>
        <taxon>Agaricomycetidae</taxon>
        <taxon>Agaricales</taxon>
        <taxon>Marasmiineae</taxon>
        <taxon>Omphalotaceae</taxon>
        <taxon>Collybiopsis</taxon>
        <taxon>Collybiopsis luxurians</taxon>
    </lineage>
</organism>
<name>A0A0D0C468_9AGAR</name>
<keyword evidence="2" id="KW-1185">Reference proteome</keyword>
<accession>A0A0D0C468</accession>
<gene>
    <name evidence="1" type="ORF">GYMLUDRAFT_64143</name>
</gene>
<protein>
    <submittedName>
        <fullName evidence="1">Uncharacterized protein</fullName>
    </submittedName>
</protein>
<reference evidence="1 2" key="1">
    <citation type="submission" date="2014-04" db="EMBL/GenBank/DDBJ databases">
        <title>Evolutionary Origins and Diversification of the Mycorrhizal Mutualists.</title>
        <authorList>
            <consortium name="DOE Joint Genome Institute"/>
            <consortium name="Mycorrhizal Genomics Consortium"/>
            <person name="Kohler A."/>
            <person name="Kuo A."/>
            <person name="Nagy L.G."/>
            <person name="Floudas D."/>
            <person name="Copeland A."/>
            <person name="Barry K.W."/>
            <person name="Cichocki N."/>
            <person name="Veneault-Fourrey C."/>
            <person name="LaButti K."/>
            <person name="Lindquist E.A."/>
            <person name="Lipzen A."/>
            <person name="Lundell T."/>
            <person name="Morin E."/>
            <person name="Murat C."/>
            <person name="Riley R."/>
            <person name="Ohm R."/>
            <person name="Sun H."/>
            <person name="Tunlid A."/>
            <person name="Henrissat B."/>
            <person name="Grigoriev I.V."/>
            <person name="Hibbett D.S."/>
            <person name="Martin F."/>
        </authorList>
    </citation>
    <scope>NUCLEOTIDE SEQUENCE [LARGE SCALE GENOMIC DNA]</scope>
    <source>
        <strain evidence="1 2">FD-317 M1</strain>
    </source>
</reference>
<evidence type="ECO:0000313" key="1">
    <source>
        <dbReference type="EMBL" id="KIK52617.1"/>
    </source>
</evidence>
<sequence>MHFGNLGELPTHIQDFFQINSEAMGSEGLRVDSPHLKASNSSMCPVWNAIRMNQGLAQGLRRLKYDVLCSGKHADTLIQQVVNWCNTVSSDQVPVIPPLDYSYPVVDNESLGASEDETDTVILLLFSL</sequence>
<dbReference type="EMBL" id="KN834840">
    <property type="protein sequence ID" value="KIK52617.1"/>
    <property type="molecule type" value="Genomic_DNA"/>
</dbReference>
<dbReference type="AlphaFoldDB" id="A0A0D0C468"/>
<dbReference type="HOGENOM" id="CLU_1959841_0_0_1"/>
<evidence type="ECO:0000313" key="2">
    <source>
        <dbReference type="Proteomes" id="UP000053593"/>
    </source>
</evidence>
<proteinExistence type="predicted"/>
<dbReference type="Proteomes" id="UP000053593">
    <property type="component" value="Unassembled WGS sequence"/>
</dbReference>